<dbReference type="Proteomes" id="UP001589789">
    <property type="component" value="Unassembled WGS sequence"/>
</dbReference>
<reference evidence="1 2" key="1">
    <citation type="submission" date="2024-09" db="EMBL/GenBank/DDBJ databases">
        <authorList>
            <person name="Sun Q."/>
            <person name="Mori K."/>
        </authorList>
    </citation>
    <scope>NUCLEOTIDE SEQUENCE [LARGE SCALE GENOMIC DNA]</scope>
    <source>
        <strain evidence="1 2">CCM 7468</strain>
    </source>
</reference>
<protein>
    <submittedName>
        <fullName evidence="1">Uncharacterized protein</fullName>
    </submittedName>
</protein>
<dbReference type="EMBL" id="JBHLVZ010000014">
    <property type="protein sequence ID" value="MFC0385795.1"/>
    <property type="molecule type" value="Genomic_DNA"/>
</dbReference>
<dbReference type="RefSeq" id="WP_377049944.1">
    <property type="nucleotide sequence ID" value="NZ_JBHLVZ010000014.1"/>
</dbReference>
<evidence type="ECO:0000313" key="1">
    <source>
        <dbReference type="EMBL" id="MFC0385795.1"/>
    </source>
</evidence>
<gene>
    <name evidence="1" type="ORF">ACFFIC_09515</name>
</gene>
<name>A0ABV6IST5_9PROT</name>
<proteinExistence type="predicted"/>
<organism evidence="1 2">
    <name type="scientific">Muricoccus vinaceus</name>
    <dbReference type="NCBI Taxonomy" id="424704"/>
    <lineage>
        <taxon>Bacteria</taxon>
        <taxon>Pseudomonadati</taxon>
        <taxon>Pseudomonadota</taxon>
        <taxon>Alphaproteobacteria</taxon>
        <taxon>Acetobacterales</taxon>
        <taxon>Roseomonadaceae</taxon>
        <taxon>Muricoccus</taxon>
    </lineage>
</organism>
<comment type="caution">
    <text evidence="1">The sequence shown here is derived from an EMBL/GenBank/DDBJ whole genome shotgun (WGS) entry which is preliminary data.</text>
</comment>
<accession>A0ABV6IST5</accession>
<sequence>MMHTPEISETRLAYKQAFEARQDAWKIRNAARERFIAIDSPVSRTRKPLLPDGTAVTDLGLAAAKEALALAEAAVAAAEEAERAAFNADCKTVE</sequence>
<keyword evidence="2" id="KW-1185">Reference proteome</keyword>
<evidence type="ECO:0000313" key="2">
    <source>
        <dbReference type="Proteomes" id="UP001589789"/>
    </source>
</evidence>